<dbReference type="InterPro" id="IPR041490">
    <property type="entry name" value="KstR2_TetR_C"/>
</dbReference>
<dbReference type="InterPro" id="IPR036271">
    <property type="entry name" value="Tet_transcr_reg_TetR-rel_C_sf"/>
</dbReference>
<dbReference type="Gene3D" id="1.10.357.10">
    <property type="entry name" value="Tetracycline Repressor, domain 2"/>
    <property type="match status" value="1"/>
</dbReference>
<proteinExistence type="predicted"/>
<accession>A0ABT6SFG4</accession>
<dbReference type="PRINTS" id="PR00455">
    <property type="entry name" value="HTHTETR"/>
</dbReference>
<evidence type="ECO:0000259" key="3">
    <source>
        <dbReference type="PROSITE" id="PS50977"/>
    </source>
</evidence>
<protein>
    <submittedName>
        <fullName evidence="4">TetR/AcrR family transcriptional regulator</fullName>
    </submittedName>
</protein>
<dbReference type="InterPro" id="IPR009057">
    <property type="entry name" value="Homeodomain-like_sf"/>
</dbReference>
<sequence>MSTRPPGHAAIVRAARAEFAERGYGATSIRDIAQRAGVSLSALYYYYKGKQDLLVAILDDAQDAYFSSCEQALAEAGEDPAEQLEALVEATVRYRSTHASKSNILLSEERSLEPEHLERYRADNARSTRRFRDIIERGVQDGLFLTPYPDDARRAVIAMCNAVAQWYEPGGALSEDDLVERYVSLALTAVEYRPRAPRRASRTQA</sequence>
<reference evidence="4 5" key="1">
    <citation type="submission" date="2023-05" db="EMBL/GenBank/DDBJ databases">
        <title>Draft genome sequence of Streptomyces sp. B-S-A6 isolated from a cave soil in Thailand.</title>
        <authorList>
            <person name="Chamroensaksri N."/>
            <person name="Muangham S."/>
        </authorList>
    </citation>
    <scope>NUCLEOTIDE SEQUENCE [LARGE SCALE GENOMIC DNA]</scope>
    <source>
        <strain evidence="4 5">B-S-A6</strain>
    </source>
</reference>
<organism evidence="4 5">
    <name type="scientific">Streptomyces cavernicola</name>
    <dbReference type="NCBI Taxonomy" id="3043613"/>
    <lineage>
        <taxon>Bacteria</taxon>
        <taxon>Bacillati</taxon>
        <taxon>Actinomycetota</taxon>
        <taxon>Actinomycetes</taxon>
        <taxon>Kitasatosporales</taxon>
        <taxon>Streptomycetaceae</taxon>
        <taxon>Streptomyces</taxon>
    </lineage>
</organism>
<keyword evidence="5" id="KW-1185">Reference proteome</keyword>
<keyword evidence="1 2" id="KW-0238">DNA-binding</keyword>
<dbReference type="PANTHER" id="PTHR30055:SF237">
    <property type="entry name" value="TRANSCRIPTIONAL REPRESSOR MCE3R"/>
    <property type="match status" value="1"/>
</dbReference>
<evidence type="ECO:0000313" key="4">
    <source>
        <dbReference type="EMBL" id="MDI3406940.1"/>
    </source>
</evidence>
<dbReference type="Pfam" id="PF00440">
    <property type="entry name" value="TetR_N"/>
    <property type="match status" value="1"/>
</dbReference>
<comment type="caution">
    <text evidence="4">The sequence shown here is derived from an EMBL/GenBank/DDBJ whole genome shotgun (WGS) entry which is preliminary data.</text>
</comment>
<dbReference type="SUPFAM" id="SSF48498">
    <property type="entry name" value="Tetracyclin repressor-like, C-terminal domain"/>
    <property type="match status" value="1"/>
</dbReference>
<dbReference type="PROSITE" id="PS50977">
    <property type="entry name" value="HTH_TETR_2"/>
    <property type="match status" value="1"/>
</dbReference>
<evidence type="ECO:0000313" key="5">
    <source>
        <dbReference type="Proteomes" id="UP001223978"/>
    </source>
</evidence>
<dbReference type="EMBL" id="JASCIQ010000027">
    <property type="protein sequence ID" value="MDI3406940.1"/>
    <property type="molecule type" value="Genomic_DNA"/>
</dbReference>
<dbReference type="RefSeq" id="WP_282544866.1">
    <property type="nucleotide sequence ID" value="NZ_JASCIQ010000027.1"/>
</dbReference>
<feature type="domain" description="HTH tetR-type" evidence="3">
    <location>
        <begin position="5"/>
        <end position="65"/>
    </location>
</feature>
<feature type="DNA-binding region" description="H-T-H motif" evidence="2">
    <location>
        <begin position="28"/>
        <end position="47"/>
    </location>
</feature>
<dbReference type="SUPFAM" id="SSF46689">
    <property type="entry name" value="Homeodomain-like"/>
    <property type="match status" value="1"/>
</dbReference>
<name>A0ABT6SFG4_9ACTN</name>
<dbReference type="InterPro" id="IPR001647">
    <property type="entry name" value="HTH_TetR"/>
</dbReference>
<dbReference type="InterPro" id="IPR050109">
    <property type="entry name" value="HTH-type_TetR-like_transc_reg"/>
</dbReference>
<gene>
    <name evidence="4" type="ORF">QIS96_24390</name>
</gene>
<dbReference type="Pfam" id="PF17932">
    <property type="entry name" value="TetR_C_24"/>
    <property type="match status" value="1"/>
</dbReference>
<dbReference type="PANTHER" id="PTHR30055">
    <property type="entry name" value="HTH-TYPE TRANSCRIPTIONAL REGULATOR RUTR"/>
    <property type="match status" value="1"/>
</dbReference>
<dbReference type="Proteomes" id="UP001223978">
    <property type="component" value="Unassembled WGS sequence"/>
</dbReference>
<evidence type="ECO:0000256" key="1">
    <source>
        <dbReference type="ARBA" id="ARBA00023125"/>
    </source>
</evidence>
<dbReference type="Gene3D" id="1.10.10.60">
    <property type="entry name" value="Homeodomain-like"/>
    <property type="match status" value="1"/>
</dbReference>
<evidence type="ECO:0000256" key="2">
    <source>
        <dbReference type="PROSITE-ProRule" id="PRU00335"/>
    </source>
</evidence>